<protein>
    <submittedName>
        <fullName evidence="1">Spheroidene monooxygenase</fullName>
    </submittedName>
</protein>
<dbReference type="EMBL" id="QKZL01000002">
    <property type="protein sequence ID" value="PZX18909.1"/>
    <property type="molecule type" value="Genomic_DNA"/>
</dbReference>
<dbReference type="RefSeq" id="WP_111535802.1">
    <property type="nucleotide sequence ID" value="NZ_QKZL01000002.1"/>
</dbReference>
<proteinExistence type="predicted"/>
<evidence type="ECO:0000313" key="1">
    <source>
        <dbReference type="EMBL" id="PZX18909.1"/>
    </source>
</evidence>
<dbReference type="CDD" id="cd21650">
    <property type="entry name" value="CrtA-like"/>
    <property type="match status" value="1"/>
</dbReference>
<keyword evidence="1" id="KW-0503">Monooxygenase</keyword>
<dbReference type="AlphaFoldDB" id="A0A2W7QAY1"/>
<name>A0A2W7QAY1_9RHOB</name>
<dbReference type="NCBIfam" id="NF045923">
    <property type="entry name" value="SpheroidMoxCrtARhod"/>
    <property type="match status" value="1"/>
</dbReference>
<reference evidence="1 2" key="1">
    <citation type="submission" date="2018-06" db="EMBL/GenBank/DDBJ databases">
        <title>Genomic Encyclopedia of Archaeal and Bacterial Type Strains, Phase II (KMG-II): from individual species to whole genera.</title>
        <authorList>
            <person name="Goeker M."/>
        </authorList>
    </citation>
    <scope>NUCLEOTIDE SEQUENCE [LARGE SCALE GENOMIC DNA]</scope>
    <source>
        <strain evidence="1 2">DSM 22009</strain>
    </source>
</reference>
<dbReference type="Proteomes" id="UP000248916">
    <property type="component" value="Unassembled WGS sequence"/>
</dbReference>
<organism evidence="1 2">
    <name type="scientific">Palleronia aestuarii</name>
    <dbReference type="NCBI Taxonomy" id="568105"/>
    <lineage>
        <taxon>Bacteria</taxon>
        <taxon>Pseudomonadati</taxon>
        <taxon>Pseudomonadota</taxon>
        <taxon>Alphaproteobacteria</taxon>
        <taxon>Rhodobacterales</taxon>
        <taxon>Roseobacteraceae</taxon>
        <taxon>Palleronia</taxon>
    </lineage>
</organism>
<keyword evidence="1" id="KW-0560">Oxidoreductase</keyword>
<dbReference type="OrthoDB" id="1122317at2"/>
<keyword evidence="2" id="KW-1185">Reference proteome</keyword>
<comment type="caution">
    <text evidence="1">The sequence shown here is derived from an EMBL/GenBank/DDBJ whole genome shotgun (WGS) entry which is preliminary data.</text>
</comment>
<dbReference type="InterPro" id="IPR049574">
    <property type="entry name" value="CrtA-like"/>
</dbReference>
<accession>A0A2W7QAY1</accession>
<gene>
    <name evidence="1" type="ORF">LX81_00602</name>
</gene>
<evidence type="ECO:0000313" key="2">
    <source>
        <dbReference type="Proteomes" id="UP000248916"/>
    </source>
</evidence>
<sequence length="250" mass="28393">MSILRDTRSGKSTGVSAIQTVTLSVFRFDTIRARVWAFAQMGFARLDFHLMKRCSFWKLCGSGGERFATADPRIYAILAVWDDAETARRTTEDARIYRRWRRHAVEDYTLFLQATQVRGHWSGRTPFRVTDKAAPGPLAALTRATIRPSRLAKFWRRAPEISDVIGTNPDVLFKIGIGEVPVLHQITFSVWPDAGSMARFARRDGPHARAVRAVRAGDWFREELYARFRVTGSRGTWAGSDPLSQYRDAV</sequence>
<dbReference type="GO" id="GO:0004497">
    <property type="term" value="F:monooxygenase activity"/>
    <property type="evidence" value="ECO:0007669"/>
    <property type="project" value="UniProtKB-KW"/>
</dbReference>